<evidence type="ECO:0000313" key="4">
    <source>
        <dbReference type="Proteomes" id="UP000177126"/>
    </source>
</evidence>
<feature type="domain" description="Dihydroorotate dehydrogenase catalytic" evidence="2">
    <location>
        <begin position="89"/>
        <end position="320"/>
    </location>
</feature>
<dbReference type="Pfam" id="PF01180">
    <property type="entry name" value="DHO_dh"/>
    <property type="match status" value="1"/>
</dbReference>
<dbReference type="Gene3D" id="3.20.20.70">
    <property type="entry name" value="Aldolase class I"/>
    <property type="match status" value="1"/>
</dbReference>
<proteinExistence type="predicted"/>
<organism evidence="3 4">
    <name type="scientific">Candidatus Portnoybacteria bacterium RIFCSPLOWO2_02_FULL_39_11</name>
    <dbReference type="NCBI Taxonomy" id="1802001"/>
    <lineage>
        <taxon>Bacteria</taxon>
        <taxon>Candidatus Portnoyibacteriota</taxon>
    </lineage>
</organism>
<sequence length="343" mass="38407">MIINGIDFGRIFWASGAENFFGPGEGTGHGWWYDRYLKILSSRLVPMDYPTLITKTTPTFEKAGNMKLDKNLQPEEIFPDCMRLYPWQGVALNAVGLSSPGAEYLFKMNGWQSINRPFFLSHMAVEATKEGQISEIEKFALLLKKYQPYFIAPVGLEENFTCPNVGHNVSETQKLEDRIFYSLEALAEMELGIPIFVKLNVLVSAQTMVKVARSGLCSGLSISNTVPFGALPERIPWKKLFGTDKKEESPLAKYGGGGLSGWPLVDLTCEKIADFRQEEPDFPVIGGGGLNCRWFWRNTKKDIDKYVKAGATALAFGTGKLLRPFYLGPAFRYAEKKLREAGR</sequence>
<dbReference type="InterPro" id="IPR005720">
    <property type="entry name" value="Dihydroorotate_DH_cat"/>
</dbReference>
<dbReference type="Proteomes" id="UP000177126">
    <property type="component" value="Unassembled WGS sequence"/>
</dbReference>
<dbReference type="AlphaFoldDB" id="A0A1G2FQK7"/>
<evidence type="ECO:0000313" key="3">
    <source>
        <dbReference type="EMBL" id="OGZ40355.1"/>
    </source>
</evidence>
<evidence type="ECO:0000259" key="2">
    <source>
        <dbReference type="Pfam" id="PF01180"/>
    </source>
</evidence>
<reference evidence="3 4" key="1">
    <citation type="journal article" date="2016" name="Nat. Commun.">
        <title>Thousands of microbial genomes shed light on interconnected biogeochemical processes in an aquifer system.</title>
        <authorList>
            <person name="Anantharaman K."/>
            <person name="Brown C.T."/>
            <person name="Hug L.A."/>
            <person name="Sharon I."/>
            <person name="Castelle C.J."/>
            <person name="Probst A.J."/>
            <person name="Thomas B.C."/>
            <person name="Singh A."/>
            <person name="Wilkins M.J."/>
            <person name="Karaoz U."/>
            <person name="Brodie E.L."/>
            <person name="Williams K.H."/>
            <person name="Hubbard S.S."/>
            <person name="Banfield J.F."/>
        </authorList>
    </citation>
    <scope>NUCLEOTIDE SEQUENCE [LARGE SCALE GENOMIC DNA]</scope>
</reference>
<comment type="caution">
    <text evidence="3">The sequence shown here is derived from an EMBL/GenBank/DDBJ whole genome shotgun (WGS) entry which is preliminary data.</text>
</comment>
<dbReference type="InterPro" id="IPR013785">
    <property type="entry name" value="Aldolase_TIM"/>
</dbReference>
<dbReference type="GO" id="GO:0016627">
    <property type="term" value="F:oxidoreductase activity, acting on the CH-CH group of donors"/>
    <property type="evidence" value="ECO:0007669"/>
    <property type="project" value="InterPro"/>
</dbReference>
<evidence type="ECO:0000256" key="1">
    <source>
        <dbReference type="ARBA" id="ARBA00023002"/>
    </source>
</evidence>
<dbReference type="EMBL" id="MHNF01000035">
    <property type="protein sequence ID" value="OGZ40355.1"/>
    <property type="molecule type" value="Genomic_DNA"/>
</dbReference>
<protein>
    <recommendedName>
        <fullName evidence="2">Dihydroorotate dehydrogenase catalytic domain-containing protein</fullName>
    </recommendedName>
</protein>
<name>A0A1G2FQK7_9BACT</name>
<keyword evidence="1" id="KW-0560">Oxidoreductase</keyword>
<dbReference type="SUPFAM" id="SSF51395">
    <property type="entry name" value="FMN-linked oxidoreductases"/>
    <property type="match status" value="1"/>
</dbReference>
<accession>A0A1G2FQK7</accession>
<gene>
    <name evidence="3" type="ORF">A3B04_01905</name>
</gene>
<dbReference type="GO" id="GO:0005737">
    <property type="term" value="C:cytoplasm"/>
    <property type="evidence" value="ECO:0007669"/>
    <property type="project" value="InterPro"/>
</dbReference>